<reference evidence="2 3" key="1">
    <citation type="journal article" date="2012" name="J. Bacteriol.">
        <title>Draft Genome Sequence of the Soil Bacterium Burkholderia terrae Strain BS001, Which Interacts with Fungal Surface Structures.</title>
        <authorList>
            <person name="Nazir R."/>
            <person name="Hansen M.A."/>
            <person name="Sorensen S."/>
            <person name="van Elsas J.D."/>
        </authorList>
    </citation>
    <scope>NUCLEOTIDE SEQUENCE [LARGE SCALE GENOMIC DNA]</scope>
    <source>
        <strain evidence="2 3">BS001</strain>
    </source>
</reference>
<dbReference type="InterPro" id="IPR027367">
    <property type="entry name" value="Gly-zipper_YMGG"/>
</dbReference>
<evidence type="ECO:0000313" key="3">
    <source>
        <dbReference type="Proteomes" id="UP000004980"/>
    </source>
</evidence>
<sequence length="197" mass="20027">MAVSRCRNWIVEEAFAMQPLMRVSFGLVMLALGCSVAAQQPIILRVSLGLVMLALGCSVAAQQPIIYPAKGQSPQRQQSDTAECQTWAKQTTGVDPVALAQQASTQPGAPPPQGQVLKGAAGGAALGAAGGAIAGDAGKGAAIGAVVGTAAGGIRKHRTQQAAAAQIQSNQQQMSQQLATFNRATAACMTGRGYTVQ</sequence>
<keyword evidence="3" id="KW-1185">Reference proteome</keyword>
<dbReference type="PROSITE" id="PS51257">
    <property type="entry name" value="PROKAR_LIPOPROTEIN"/>
    <property type="match status" value="1"/>
</dbReference>
<accession>A0ABN0FB40</accession>
<dbReference type="Proteomes" id="UP000004980">
    <property type="component" value="Unassembled WGS sequence"/>
</dbReference>
<name>A0ABN0FB40_9BURK</name>
<comment type="caution">
    <text evidence="2">The sequence shown here is derived from an EMBL/GenBank/DDBJ whole genome shotgun (WGS) entry which is preliminary data.</text>
</comment>
<evidence type="ECO:0000259" key="1">
    <source>
        <dbReference type="Pfam" id="PF13441"/>
    </source>
</evidence>
<gene>
    <name evidence="2" type="ORF">WQE_37172</name>
</gene>
<dbReference type="Pfam" id="PF13441">
    <property type="entry name" value="Gly-zipper_YMGG"/>
    <property type="match status" value="1"/>
</dbReference>
<organism evidence="2 3">
    <name type="scientific">Paraburkholderia hospita</name>
    <dbReference type="NCBI Taxonomy" id="169430"/>
    <lineage>
        <taxon>Bacteria</taxon>
        <taxon>Pseudomonadati</taxon>
        <taxon>Pseudomonadota</taxon>
        <taxon>Betaproteobacteria</taxon>
        <taxon>Burkholderiales</taxon>
        <taxon>Burkholderiaceae</taxon>
        <taxon>Paraburkholderia</taxon>
    </lineage>
</organism>
<proteinExistence type="predicted"/>
<feature type="domain" description="YMGG-like Gly-zipper" evidence="1">
    <location>
        <begin position="117"/>
        <end position="155"/>
    </location>
</feature>
<evidence type="ECO:0000313" key="2">
    <source>
        <dbReference type="EMBL" id="EIM95851.1"/>
    </source>
</evidence>
<protein>
    <recommendedName>
        <fullName evidence="1">YMGG-like Gly-zipper domain-containing protein</fullName>
    </recommendedName>
</protein>
<dbReference type="EMBL" id="AKAU01000225">
    <property type="protein sequence ID" value="EIM95851.1"/>
    <property type="molecule type" value="Genomic_DNA"/>
</dbReference>